<dbReference type="InterPro" id="IPR017853">
    <property type="entry name" value="GH"/>
</dbReference>
<evidence type="ECO:0000256" key="6">
    <source>
        <dbReference type="ARBA" id="ARBA00023326"/>
    </source>
</evidence>
<keyword evidence="12" id="KW-1185">Reference proteome</keyword>
<proteinExistence type="inferred from homology"/>
<evidence type="ECO:0000259" key="10">
    <source>
        <dbReference type="PROSITE" id="PS51910"/>
    </source>
</evidence>
<dbReference type="AlphaFoldDB" id="A0AAW0DIY8"/>
<sequence>MFTLIRLAILLAPILAVRGLDLDANLPRDGKSAGKVAKSWYNANSVAEFPVSAIPWSKYNQVAYSFGVPTEDPGVVSLSYSRAGPEVLPNFVKAAHDHGVLAILSIGGWNGSVHYSTAVGSPSNRTQFVKALTDLVTKYDLDGLDFDWEYPNRQGIGCNSIQAHDTDNFLAFLQELRRDPVGSKLVLSAPSSVQPWNDASGNPSTDLSAFATVLDHIAVMNYDVNGPWGDVVAPNAPLNDTCAPPNRRVSSAIDSINAWHKAGIPKNQLVLGVAFYGHGYSVNKTDAYKKGSKELALYPAFNKNIHPKGDKFDDPDGLVDPCGVANPPGGTFSFRGLIEGGYLNKDGSPRVSYLFDECSQTAYVYKDKDEVMVSYDDKRAAEAKGKFIKDAGIAGFAAWHTGGDYNNILIDGIRKNMGF</sequence>
<dbReference type="InterPro" id="IPR011583">
    <property type="entry name" value="Chitinase_II/V-like_cat"/>
</dbReference>
<dbReference type="GO" id="GO:0006032">
    <property type="term" value="P:chitin catabolic process"/>
    <property type="evidence" value="ECO:0007669"/>
    <property type="project" value="UniProtKB-KW"/>
</dbReference>
<dbReference type="InterPro" id="IPR050314">
    <property type="entry name" value="Glycosyl_Hydrlase_18"/>
</dbReference>
<feature type="signal peptide" evidence="9">
    <location>
        <begin position="1"/>
        <end position="19"/>
    </location>
</feature>
<keyword evidence="9" id="KW-0732">Signal</keyword>
<evidence type="ECO:0000256" key="7">
    <source>
        <dbReference type="RuleBase" id="RU000489"/>
    </source>
</evidence>
<gene>
    <name evidence="11" type="ORF">VNI00_004531</name>
</gene>
<feature type="chain" id="PRO_5043923009" description="GH18 domain-containing protein" evidence="9">
    <location>
        <begin position="20"/>
        <end position="419"/>
    </location>
</feature>
<dbReference type="Gene3D" id="3.20.20.80">
    <property type="entry name" value="Glycosidases"/>
    <property type="match status" value="2"/>
</dbReference>
<dbReference type="GO" id="GO:0008061">
    <property type="term" value="F:chitin binding"/>
    <property type="evidence" value="ECO:0007669"/>
    <property type="project" value="InterPro"/>
</dbReference>
<dbReference type="PROSITE" id="PS51910">
    <property type="entry name" value="GH18_2"/>
    <property type="match status" value="1"/>
</dbReference>
<evidence type="ECO:0000313" key="11">
    <source>
        <dbReference type="EMBL" id="KAK7051552.1"/>
    </source>
</evidence>
<evidence type="ECO:0000256" key="1">
    <source>
        <dbReference type="ARBA" id="ARBA00000822"/>
    </source>
</evidence>
<feature type="domain" description="GH18" evidence="10">
    <location>
        <begin position="34"/>
        <end position="419"/>
    </location>
</feature>
<dbReference type="SUPFAM" id="SSF51445">
    <property type="entry name" value="(Trans)glycosidases"/>
    <property type="match status" value="1"/>
</dbReference>
<evidence type="ECO:0000256" key="8">
    <source>
        <dbReference type="RuleBase" id="RU004453"/>
    </source>
</evidence>
<dbReference type="GO" id="GO:0005576">
    <property type="term" value="C:extracellular region"/>
    <property type="evidence" value="ECO:0007669"/>
    <property type="project" value="TreeGrafter"/>
</dbReference>
<protein>
    <recommendedName>
        <fullName evidence="10">GH18 domain-containing protein</fullName>
    </recommendedName>
</protein>
<dbReference type="SMART" id="SM00636">
    <property type="entry name" value="Glyco_18"/>
    <property type="match status" value="1"/>
</dbReference>
<dbReference type="PANTHER" id="PTHR11177">
    <property type="entry name" value="CHITINASE"/>
    <property type="match status" value="1"/>
</dbReference>
<evidence type="ECO:0000256" key="5">
    <source>
        <dbReference type="ARBA" id="ARBA00023295"/>
    </source>
</evidence>
<reference evidence="11 12" key="1">
    <citation type="submission" date="2024-01" db="EMBL/GenBank/DDBJ databases">
        <title>A draft genome for a cacao thread blight-causing isolate of Paramarasmius palmivorus.</title>
        <authorList>
            <person name="Baruah I.K."/>
            <person name="Bukari Y."/>
            <person name="Amoako-Attah I."/>
            <person name="Meinhardt L.W."/>
            <person name="Bailey B.A."/>
            <person name="Cohen S.P."/>
        </authorList>
    </citation>
    <scope>NUCLEOTIDE SEQUENCE [LARGE SCALE GENOMIC DNA]</scope>
    <source>
        <strain evidence="11 12">GH-12</strain>
    </source>
</reference>
<organism evidence="11 12">
    <name type="scientific">Paramarasmius palmivorus</name>
    <dbReference type="NCBI Taxonomy" id="297713"/>
    <lineage>
        <taxon>Eukaryota</taxon>
        <taxon>Fungi</taxon>
        <taxon>Dikarya</taxon>
        <taxon>Basidiomycota</taxon>
        <taxon>Agaricomycotina</taxon>
        <taxon>Agaricomycetes</taxon>
        <taxon>Agaricomycetidae</taxon>
        <taxon>Agaricales</taxon>
        <taxon>Marasmiineae</taxon>
        <taxon>Marasmiaceae</taxon>
        <taxon>Paramarasmius</taxon>
    </lineage>
</organism>
<name>A0AAW0DIY8_9AGAR</name>
<evidence type="ECO:0000256" key="4">
    <source>
        <dbReference type="ARBA" id="ARBA00023277"/>
    </source>
</evidence>
<comment type="caution">
    <text evidence="11">The sequence shown here is derived from an EMBL/GenBank/DDBJ whole genome shotgun (WGS) entry which is preliminary data.</text>
</comment>
<dbReference type="PROSITE" id="PS01095">
    <property type="entry name" value="GH18_1"/>
    <property type="match status" value="1"/>
</dbReference>
<keyword evidence="4" id="KW-0119">Carbohydrate metabolism</keyword>
<dbReference type="GO" id="GO:0008843">
    <property type="term" value="F:endochitinase activity"/>
    <property type="evidence" value="ECO:0007669"/>
    <property type="project" value="UniProtKB-EC"/>
</dbReference>
<evidence type="ECO:0000256" key="3">
    <source>
        <dbReference type="ARBA" id="ARBA00023024"/>
    </source>
</evidence>
<keyword evidence="6" id="KW-0624">Polysaccharide degradation</keyword>
<evidence type="ECO:0000256" key="9">
    <source>
        <dbReference type="SAM" id="SignalP"/>
    </source>
</evidence>
<keyword evidence="3" id="KW-0146">Chitin degradation</keyword>
<dbReference type="Pfam" id="PF00704">
    <property type="entry name" value="Glyco_hydro_18"/>
    <property type="match status" value="1"/>
</dbReference>
<dbReference type="GO" id="GO:0000272">
    <property type="term" value="P:polysaccharide catabolic process"/>
    <property type="evidence" value="ECO:0007669"/>
    <property type="project" value="UniProtKB-KW"/>
</dbReference>
<keyword evidence="2 7" id="KW-0378">Hydrolase</keyword>
<dbReference type="InterPro" id="IPR001579">
    <property type="entry name" value="Glyco_hydro_18_chit_AS"/>
</dbReference>
<dbReference type="InterPro" id="IPR001223">
    <property type="entry name" value="Glyco_hydro18_cat"/>
</dbReference>
<dbReference type="Proteomes" id="UP001383192">
    <property type="component" value="Unassembled WGS sequence"/>
</dbReference>
<comment type="similarity">
    <text evidence="8">Belongs to the glycosyl hydrolase 18 family.</text>
</comment>
<keyword evidence="5 7" id="KW-0326">Glycosidase</keyword>
<dbReference type="EMBL" id="JAYKXP010000012">
    <property type="protein sequence ID" value="KAK7051552.1"/>
    <property type="molecule type" value="Genomic_DNA"/>
</dbReference>
<evidence type="ECO:0000256" key="2">
    <source>
        <dbReference type="ARBA" id="ARBA00022801"/>
    </source>
</evidence>
<dbReference type="PANTHER" id="PTHR11177:SF392">
    <property type="entry name" value="HAP41P"/>
    <property type="match status" value="1"/>
</dbReference>
<accession>A0AAW0DIY8</accession>
<comment type="catalytic activity">
    <reaction evidence="1">
        <text>Random endo-hydrolysis of N-acetyl-beta-D-glucosaminide (1-&gt;4)-beta-linkages in chitin and chitodextrins.</text>
        <dbReference type="EC" id="3.2.1.14"/>
    </reaction>
</comment>
<evidence type="ECO:0000313" key="12">
    <source>
        <dbReference type="Proteomes" id="UP001383192"/>
    </source>
</evidence>